<dbReference type="OrthoDB" id="8547299at2"/>
<feature type="transmembrane region" description="Helical" evidence="1">
    <location>
        <begin position="20"/>
        <end position="43"/>
    </location>
</feature>
<dbReference type="RefSeq" id="WP_123592098.1">
    <property type="nucleotide sequence ID" value="NZ_AYKF01000113.1"/>
</dbReference>
<accession>A0A423PIU9</accession>
<evidence type="ECO:0000313" key="4">
    <source>
        <dbReference type="Proteomes" id="UP000285123"/>
    </source>
</evidence>
<protein>
    <submittedName>
        <fullName evidence="3">Pilus modification protein PilV</fullName>
    </submittedName>
</protein>
<dbReference type="InterPro" id="IPR013362">
    <property type="entry name" value="Pilus_4_PilV"/>
</dbReference>
<keyword evidence="1" id="KW-1133">Transmembrane helix</keyword>
<dbReference type="PROSITE" id="PS00409">
    <property type="entry name" value="PROKAR_NTER_METHYL"/>
    <property type="match status" value="1"/>
</dbReference>
<dbReference type="InterPro" id="IPR054402">
    <property type="entry name" value="Tt1218-like_dom"/>
</dbReference>
<dbReference type="NCBIfam" id="TIGR02523">
    <property type="entry name" value="type_IV_pilV"/>
    <property type="match status" value="1"/>
</dbReference>
<dbReference type="AlphaFoldDB" id="A0A423PIU9"/>
<comment type="caution">
    <text evidence="3">The sequence shown here is derived from an EMBL/GenBank/DDBJ whole genome shotgun (WGS) entry which is preliminary data.</text>
</comment>
<dbReference type="Pfam" id="PF07963">
    <property type="entry name" value="N_methyl"/>
    <property type="match status" value="1"/>
</dbReference>
<dbReference type="Pfam" id="PF22150">
    <property type="entry name" value="Tt1218-like"/>
    <property type="match status" value="1"/>
</dbReference>
<evidence type="ECO:0000259" key="2">
    <source>
        <dbReference type="Pfam" id="PF22150"/>
    </source>
</evidence>
<organism evidence="3 4">
    <name type="scientific">Salinisphaera orenii YIM 95161</name>
    <dbReference type="NCBI Taxonomy" id="1051139"/>
    <lineage>
        <taxon>Bacteria</taxon>
        <taxon>Pseudomonadati</taxon>
        <taxon>Pseudomonadota</taxon>
        <taxon>Gammaproteobacteria</taxon>
        <taxon>Salinisphaerales</taxon>
        <taxon>Salinisphaeraceae</taxon>
        <taxon>Salinisphaera</taxon>
    </lineage>
</organism>
<keyword evidence="1" id="KW-0812">Transmembrane</keyword>
<feature type="domain" description="Type IV pilin Tt1218-like" evidence="2">
    <location>
        <begin position="37"/>
        <end position="106"/>
    </location>
</feature>
<dbReference type="InterPro" id="IPR012902">
    <property type="entry name" value="N_methyl_site"/>
</dbReference>
<gene>
    <name evidence="3" type="ORF">SAHL_14340</name>
</gene>
<evidence type="ECO:0000313" key="3">
    <source>
        <dbReference type="EMBL" id="ROO25510.1"/>
    </source>
</evidence>
<evidence type="ECO:0000256" key="1">
    <source>
        <dbReference type="SAM" id="Phobius"/>
    </source>
</evidence>
<dbReference type="NCBIfam" id="TIGR02532">
    <property type="entry name" value="IV_pilin_GFxxxE"/>
    <property type="match status" value="1"/>
</dbReference>
<dbReference type="EMBL" id="AYKF01000113">
    <property type="protein sequence ID" value="ROO25510.1"/>
    <property type="molecule type" value="Genomic_DNA"/>
</dbReference>
<sequence length="182" mass="18846">MTPAHQPIRSASAGFTLLEALVAVVVISIGLLGLLGLQTVAVVNTQTSLHRTFASIGVDDISDRIRANAAGAAAGDYDTIAPTAAQPADCSDSACAPGEMAALDAWEWNRSLQQTLPSGKGFVDCAEPSTPTAADPCSVYTVTIGWSERAADTSGQQTDNLAQCDSDAHPSLQQCFVTQIQP</sequence>
<name>A0A423PIU9_9GAMM</name>
<proteinExistence type="predicted"/>
<reference evidence="3 4" key="1">
    <citation type="submission" date="2013-10" db="EMBL/GenBank/DDBJ databases">
        <title>Salinisphaera halophila YIM 95161 Genome Sequencing.</title>
        <authorList>
            <person name="Lai Q."/>
            <person name="Li C."/>
            <person name="Shao Z."/>
        </authorList>
    </citation>
    <scope>NUCLEOTIDE SEQUENCE [LARGE SCALE GENOMIC DNA]</scope>
    <source>
        <strain evidence="3 4">YIM 95161</strain>
    </source>
</reference>
<dbReference type="Proteomes" id="UP000285123">
    <property type="component" value="Unassembled WGS sequence"/>
</dbReference>
<keyword evidence="1" id="KW-0472">Membrane</keyword>